<proteinExistence type="predicted"/>
<evidence type="ECO:0000259" key="4">
    <source>
        <dbReference type="Pfam" id="PF07593"/>
    </source>
</evidence>
<dbReference type="InterPro" id="IPR011519">
    <property type="entry name" value="UnbV_ASPIC"/>
</dbReference>
<dbReference type="RefSeq" id="WP_142190953.1">
    <property type="nucleotide sequence ID" value="NZ_VHIF01000001.1"/>
</dbReference>
<accession>A0ABY3AKY3</accession>
<dbReference type="InterPro" id="IPR027039">
    <property type="entry name" value="Crtac1"/>
</dbReference>
<dbReference type="Proteomes" id="UP000315363">
    <property type="component" value="Unassembled WGS sequence"/>
</dbReference>
<name>A0ABY3AKY3_9FLAO</name>
<dbReference type="SUPFAM" id="SSF69318">
    <property type="entry name" value="Integrin alpha N-terminal domain"/>
    <property type="match status" value="2"/>
</dbReference>
<keyword evidence="2" id="KW-0677">Repeat</keyword>
<keyword evidence="1" id="KW-0732">Signal</keyword>
<dbReference type="Pfam" id="PF13517">
    <property type="entry name" value="FG-GAP_3"/>
    <property type="match status" value="4"/>
</dbReference>
<dbReference type="Gene3D" id="2.130.10.130">
    <property type="entry name" value="Integrin alpha, N-terminal"/>
    <property type="match status" value="5"/>
</dbReference>
<evidence type="ECO:0000256" key="1">
    <source>
        <dbReference type="ARBA" id="ARBA00022729"/>
    </source>
</evidence>
<gene>
    <name evidence="5" type="ORF">GQ41_4436</name>
</gene>
<feature type="domain" description="ASPIC/UnbV" evidence="4">
    <location>
        <begin position="557"/>
        <end position="623"/>
    </location>
</feature>
<dbReference type="InterPro" id="IPR028994">
    <property type="entry name" value="Integrin_alpha_N"/>
</dbReference>
<sequence length="1139" mass="128032">MKNDSICYGTKLLILGFGIQLILSCSGTSSKVSDEQSINSKYNELFTILSVDDTGIDFKNELKESLTMNGLFYEYFYNGGGVAVGDLNGDGKTDIYFISNLESNKLYLNKGQLKFKDVTTLSGIGGGYGFPTGVTLVDINADGKLDIYVCRSGKFKDADKRRNQLFVNQGNNEDGIPIFKEESQKYNLDLPHFSTQAAFFDHDRDGDLDMFLINHGLEVYGDEVISQYLSEESEYRGERLFENLNGKFVDVTTKSGIINNMLGFCLGLSIGDFNNDGWPDVLVGQDFSEKDHLYINQKDGTFKELIRTVTNHISNFSMGNDIADINNDGFLDFISVDMMSESNYEMKTSMSGMNPSRFFDHTKMGLHHQYMYNALQVNNGMEENSELPQFSDIAQLSGVSSTDWSWGPLFFDMDNDGNKDLFVSNGIKRDFRNNDFLLYRKKRQEEVTKLREEGKSFDQKAYVRDILNRMPTRKKENYFFSSNGNLVFSNKSNSWAKPVNTSSNGAAYADFDNDGDLDLIVNNSDDVSFIYRNNSSDLNPHNFLAIKLVGGEKNTMGIGTRVLAYCDGRKQVLEQQLTRGFQSSVSPILHFGIGQSKIVDSIRVIWPNGKAQLLTDVPPNQIIVLHMERARVNNKYDPLSRKTNLFRSIPEKESGIHWLHQENDFNDFELETLLPHRMSRLGPGLSVADVNGDGLDDFYVGGAKGQSGVIYQQLTNGGFIEKKHAAFLDDKRYEDTGSLFFDADGDGDKDLYVVSGGYEMPSDHSYYMDRFYENKGKGNFVRDKNSIPQVLGSGLSLTSGDYDNDGDLDLFVGTRVKPMGYGEYTKSYVLENKSESGNIRFEDVTEEMIPEMLEHPMVTDALWVDIDQDNRLDLVVANEWGNLELFLNQGSSFKNATKEFGLDQYTGWWYSIAASDLDQDGDMDLVAGNLGLNYKYKATQQAPFYMYVNDFDDNATKDIVLGYSQDSTVYPLRGRQCSSGQMPFIKKKFESYDAFAKANIQEVYGEKLSQGIQYKVTNFASGTFINEKAKGFHFVPFENMSQLSSVNGILVDDYNDDGHKDIVLLGNMYGSEVETPRNDASYGSFLKGNGIDFKALWPYESGLYMGGDIKQVSSITLVNNKKGIIVAKNNGPVQIVEVK</sequence>
<comment type="caution">
    <text evidence="5">The sequence shown here is derived from an EMBL/GenBank/DDBJ whole genome shotgun (WGS) entry which is preliminary data.</text>
</comment>
<reference evidence="5 6" key="1">
    <citation type="submission" date="2019-06" db="EMBL/GenBank/DDBJ databases">
        <title>A large-scale integrated study on North Sea by COGITO (Coastal Microbe Genomic &amp; Taxonomic Observatory).</title>
        <authorList>
            <person name="Teeling H."/>
        </authorList>
    </citation>
    <scope>NUCLEOTIDE SEQUENCE [LARGE SCALE GENOMIC DNA]</scope>
    <source>
        <strain evidence="5 6">MAR_2009_79</strain>
    </source>
</reference>
<dbReference type="PANTHER" id="PTHR16026">
    <property type="entry name" value="CARTILAGE ACIDIC PROTEIN 1"/>
    <property type="match status" value="1"/>
</dbReference>
<dbReference type="PANTHER" id="PTHR16026:SF0">
    <property type="entry name" value="CARTILAGE ACIDIC PROTEIN 1"/>
    <property type="match status" value="1"/>
</dbReference>
<dbReference type="InterPro" id="IPR013517">
    <property type="entry name" value="FG-GAP"/>
</dbReference>
<keyword evidence="3" id="KW-0325">Glycoprotein</keyword>
<organism evidence="5 6">
    <name type="scientific">Arenibacter algicola</name>
    <dbReference type="NCBI Taxonomy" id="616991"/>
    <lineage>
        <taxon>Bacteria</taxon>
        <taxon>Pseudomonadati</taxon>
        <taxon>Bacteroidota</taxon>
        <taxon>Flavobacteriia</taxon>
        <taxon>Flavobacteriales</taxon>
        <taxon>Flavobacteriaceae</taxon>
        <taxon>Arenibacter</taxon>
    </lineage>
</organism>
<evidence type="ECO:0000313" key="5">
    <source>
        <dbReference type="EMBL" id="TQO39745.1"/>
    </source>
</evidence>
<dbReference type="Pfam" id="PF07593">
    <property type="entry name" value="UnbV_ASPIC"/>
    <property type="match status" value="1"/>
</dbReference>
<dbReference type="SMART" id="SM00191">
    <property type="entry name" value="Int_alpha"/>
    <property type="match status" value="4"/>
</dbReference>
<evidence type="ECO:0000256" key="2">
    <source>
        <dbReference type="ARBA" id="ARBA00022737"/>
    </source>
</evidence>
<protein>
    <submittedName>
        <fullName evidence="5">VCBS repeat protein</fullName>
    </submittedName>
</protein>
<dbReference type="InterPro" id="IPR013519">
    <property type="entry name" value="Int_alpha_beta-p"/>
</dbReference>
<evidence type="ECO:0000256" key="3">
    <source>
        <dbReference type="ARBA" id="ARBA00023180"/>
    </source>
</evidence>
<dbReference type="EMBL" id="VHIF01000001">
    <property type="protein sequence ID" value="TQO39745.1"/>
    <property type="molecule type" value="Genomic_DNA"/>
</dbReference>
<evidence type="ECO:0000313" key="6">
    <source>
        <dbReference type="Proteomes" id="UP000315363"/>
    </source>
</evidence>
<keyword evidence="6" id="KW-1185">Reference proteome</keyword>
<dbReference type="PROSITE" id="PS51257">
    <property type="entry name" value="PROKAR_LIPOPROTEIN"/>
    <property type="match status" value="1"/>
</dbReference>